<keyword evidence="1" id="KW-0175">Coiled coil</keyword>
<dbReference type="OrthoDB" id="5645074at2"/>
<evidence type="ECO:0000313" key="4">
    <source>
        <dbReference type="Proteomes" id="UP000054600"/>
    </source>
</evidence>
<feature type="coiled-coil region" evidence="1">
    <location>
        <begin position="74"/>
        <end position="115"/>
    </location>
</feature>
<dbReference type="Proteomes" id="UP000054600">
    <property type="component" value="Unassembled WGS sequence"/>
</dbReference>
<dbReference type="PATRIC" id="fig|1122169.6.peg.724"/>
<organism evidence="3 4">
    <name type="scientific">Legionella shakespearei DSM 23087</name>
    <dbReference type="NCBI Taxonomy" id="1122169"/>
    <lineage>
        <taxon>Bacteria</taxon>
        <taxon>Pseudomonadati</taxon>
        <taxon>Pseudomonadota</taxon>
        <taxon>Gammaproteobacteria</taxon>
        <taxon>Legionellales</taxon>
        <taxon>Legionellaceae</taxon>
        <taxon>Legionella</taxon>
    </lineage>
</organism>
<keyword evidence="2" id="KW-1133">Transmembrane helix</keyword>
<proteinExistence type="predicted"/>
<sequence>MEQHPDDDLVRIKELLRHTGEFIAYFELAETKMMDWRTEIEQKSQHLQHYLSTVHDELTTINDLLTHTGITQFRSTTEKALSQGEANLQLLEQKCAQITHNFQQQQEQLKSLTENCLDKIENRSLQASQSIANQLSKYDVHQFHRIASESCDHVERVAQDAVNKSNKLLGLFQFKAGFFAVFLTILTAFIIVLYMSDELPWEMHHQAMNERQAGKVLLQAWPNLTQEEKAKILNDNGLQHG</sequence>
<accession>A0A0W0Z4Y4</accession>
<name>A0A0W0Z4Y4_9GAMM</name>
<dbReference type="eggNOG" id="ENOG5031MEE">
    <property type="taxonomic scope" value="Bacteria"/>
</dbReference>
<keyword evidence="2" id="KW-0812">Transmembrane</keyword>
<keyword evidence="2" id="KW-0472">Membrane</keyword>
<evidence type="ECO:0000313" key="3">
    <source>
        <dbReference type="EMBL" id="KTD64201.1"/>
    </source>
</evidence>
<comment type="caution">
    <text evidence="3">The sequence shown here is derived from an EMBL/GenBank/DDBJ whole genome shotgun (WGS) entry which is preliminary data.</text>
</comment>
<keyword evidence="4" id="KW-1185">Reference proteome</keyword>
<protein>
    <submittedName>
        <fullName evidence="3">Uncharacterized protein</fullName>
    </submittedName>
</protein>
<dbReference type="STRING" id="1122169.Lsha_0632"/>
<reference evidence="3 4" key="1">
    <citation type="submission" date="2015-11" db="EMBL/GenBank/DDBJ databases">
        <title>Genomic analysis of 38 Legionella species identifies large and diverse effector repertoires.</title>
        <authorList>
            <person name="Burstein D."/>
            <person name="Amaro F."/>
            <person name="Zusman T."/>
            <person name="Lifshitz Z."/>
            <person name="Cohen O."/>
            <person name="Gilbert J.A."/>
            <person name="Pupko T."/>
            <person name="Shuman H.A."/>
            <person name="Segal G."/>
        </authorList>
    </citation>
    <scope>NUCLEOTIDE SEQUENCE [LARGE SCALE GENOMIC DNA]</scope>
    <source>
        <strain evidence="3 4">ATCC 49655</strain>
    </source>
</reference>
<gene>
    <name evidence="3" type="ORF">Lsha_0632</name>
</gene>
<dbReference type="AlphaFoldDB" id="A0A0W0Z4Y4"/>
<evidence type="ECO:0000256" key="2">
    <source>
        <dbReference type="SAM" id="Phobius"/>
    </source>
</evidence>
<feature type="transmembrane region" description="Helical" evidence="2">
    <location>
        <begin position="176"/>
        <end position="195"/>
    </location>
</feature>
<dbReference type="RefSeq" id="WP_018578415.1">
    <property type="nucleotide sequence ID" value="NZ_KB892434.1"/>
</dbReference>
<evidence type="ECO:0000256" key="1">
    <source>
        <dbReference type="SAM" id="Coils"/>
    </source>
</evidence>
<dbReference type="EMBL" id="LNYW01000019">
    <property type="protein sequence ID" value="KTD64201.1"/>
    <property type="molecule type" value="Genomic_DNA"/>
</dbReference>